<comment type="caution">
    <text evidence="2">The sequence shown here is derived from an EMBL/GenBank/DDBJ whole genome shotgun (WGS) entry which is preliminary data.</text>
</comment>
<keyword evidence="3" id="KW-1185">Reference proteome</keyword>
<dbReference type="STRING" id="66969.Lwal_1561"/>
<dbReference type="EMBL" id="LNZB01000038">
    <property type="protein sequence ID" value="KTD78791.1"/>
    <property type="molecule type" value="Genomic_DNA"/>
</dbReference>
<organism evidence="2 3">
    <name type="scientific">Legionella waltersii</name>
    <dbReference type="NCBI Taxonomy" id="66969"/>
    <lineage>
        <taxon>Bacteria</taxon>
        <taxon>Pseudomonadati</taxon>
        <taxon>Pseudomonadota</taxon>
        <taxon>Gammaproteobacteria</taxon>
        <taxon>Legionellales</taxon>
        <taxon>Legionellaceae</taxon>
        <taxon>Legionella</taxon>
    </lineage>
</organism>
<gene>
    <name evidence="2" type="ORF">Lwal_1561</name>
</gene>
<sequence length="87" mass="9754">MSQARRLLALIQLLRQPRYAVSGQHLADTLGVSLRTILERVKSVCAPHSRDSDLLRADREATLRKRIKSANHQSIDELKPLANALAM</sequence>
<dbReference type="Proteomes" id="UP000054729">
    <property type="component" value="Unassembled WGS sequence"/>
</dbReference>
<dbReference type="RefSeq" id="WP_083500063.1">
    <property type="nucleotide sequence ID" value="NZ_CAAAIQ010000015.1"/>
</dbReference>
<accession>A0A0W1ABY3</accession>
<dbReference type="AlphaFoldDB" id="A0A0W1ABY3"/>
<dbReference type="InterPro" id="IPR036390">
    <property type="entry name" value="WH_DNA-bd_sf"/>
</dbReference>
<proteinExistence type="predicted"/>
<dbReference type="SUPFAM" id="SSF46785">
    <property type="entry name" value="Winged helix' DNA-binding domain"/>
    <property type="match status" value="1"/>
</dbReference>
<dbReference type="InterPro" id="IPR013196">
    <property type="entry name" value="HTH_11"/>
</dbReference>
<evidence type="ECO:0000313" key="3">
    <source>
        <dbReference type="Proteomes" id="UP000054729"/>
    </source>
</evidence>
<evidence type="ECO:0000313" key="2">
    <source>
        <dbReference type="EMBL" id="KTD78791.1"/>
    </source>
</evidence>
<dbReference type="InterPro" id="IPR036388">
    <property type="entry name" value="WH-like_DNA-bd_sf"/>
</dbReference>
<dbReference type="Gene3D" id="1.10.10.10">
    <property type="entry name" value="Winged helix-like DNA-binding domain superfamily/Winged helix DNA-binding domain"/>
    <property type="match status" value="1"/>
</dbReference>
<name>A0A0W1ABY3_9GAMM</name>
<feature type="domain" description="Helix-turn-helix type 11" evidence="1">
    <location>
        <begin position="6"/>
        <end position="42"/>
    </location>
</feature>
<protein>
    <submittedName>
        <fullName evidence="2">Transcription regulator protein, DeoR family</fullName>
    </submittedName>
</protein>
<evidence type="ECO:0000259" key="1">
    <source>
        <dbReference type="Pfam" id="PF08279"/>
    </source>
</evidence>
<dbReference type="Pfam" id="PF08279">
    <property type="entry name" value="HTH_11"/>
    <property type="match status" value="1"/>
</dbReference>
<reference evidence="2 3" key="1">
    <citation type="submission" date="2015-11" db="EMBL/GenBank/DDBJ databases">
        <title>Genomic analysis of 38 Legionella species identifies large and diverse effector repertoires.</title>
        <authorList>
            <person name="Burstein D."/>
            <person name="Amaro F."/>
            <person name="Zusman T."/>
            <person name="Lifshitz Z."/>
            <person name="Cohen O."/>
            <person name="Gilbert J.A."/>
            <person name="Pupko T."/>
            <person name="Shuman H.A."/>
            <person name="Segal G."/>
        </authorList>
    </citation>
    <scope>NUCLEOTIDE SEQUENCE [LARGE SCALE GENOMIC DNA]</scope>
    <source>
        <strain evidence="2 3">ATCC 51914</strain>
    </source>
</reference>